<evidence type="ECO:0000256" key="1">
    <source>
        <dbReference type="SAM" id="Coils"/>
    </source>
</evidence>
<name>A0A8S1RQG1_9CILI</name>
<keyword evidence="1" id="KW-0175">Coiled coil</keyword>
<gene>
    <name evidence="2" type="ORF">PSON_ATCC_30995.1.T2250013</name>
</gene>
<organism evidence="2 3">
    <name type="scientific">Paramecium sonneborni</name>
    <dbReference type="NCBI Taxonomy" id="65129"/>
    <lineage>
        <taxon>Eukaryota</taxon>
        <taxon>Sar</taxon>
        <taxon>Alveolata</taxon>
        <taxon>Ciliophora</taxon>
        <taxon>Intramacronucleata</taxon>
        <taxon>Oligohymenophorea</taxon>
        <taxon>Peniculida</taxon>
        <taxon>Parameciidae</taxon>
        <taxon>Paramecium</taxon>
    </lineage>
</organism>
<protein>
    <submittedName>
        <fullName evidence="2">Uncharacterized protein</fullName>
    </submittedName>
</protein>
<comment type="caution">
    <text evidence="2">The sequence shown here is derived from an EMBL/GenBank/DDBJ whole genome shotgun (WGS) entry which is preliminary data.</text>
</comment>
<accession>A0A8S1RQG1</accession>
<dbReference type="AlphaFoldDB" id="A0A8S1RQG1"/>
<evidence type="ECO:0000313" key="3">
    <source>
        <dbReference type="Proteomes" id="UP000692954"/>
    </source>
</evidence>
<keyword evidence="3" id="KW-1185">Reference proteome</keyword>
<dbReference type="OrthoDB" id="311206at2759"/>
<dbReference type="EMBL" id="CAJJDN010000225">
    <property type="protein sequence ID" value="CAD8129480.1"/>
    <property type="molecule type" value="Genomic_DNA"/>
</dbReference>
<reference evidence="2" key="1">
    <citation type="submission" date="2021-01" db="EMBL/GenBank/DDBJ databases">
        <authorList>
            <consortium name="Genoscope - CEA"/>
            <person name="William W."/>
        </authorList>
    </citation>
    <scope>NUCLEOTIDE SEQUENCE</scope>
</reference>
<proteinExistence type="predicted"/>
<dbReference type="Proteomes" id="UP000692954">
    <property type="component" value="Unassembled WGS sequence"/>
</dbReference>
<sequence>MNNQLEKKCAQHDQEFQAANIGLDNNDKNNYKCPQCLYELINPQEMILINESKRQLEKKNKQIFEYIEEQSKKKINLANNLKNSVSELKGPLKQQFSKINGEIDLFKNQTEDSDIIPPENLEIDLTLLTDEQRKFQLDKVLEKDSLLLKSLLNQSQFSEISSLTKQKLIEIIAKNYEIPKLHIESEDERNQKTKSTPALKFLCQRHDQQIIMVQLNEKNQFQNYSCVQCISEKQGKYITLLQLQQSFETYYKLSGKSLKYCQQLREQHTNEIIKICNQLRNKYIETINLLIKQLEENYKSFEKIINTNLQFKDQNILLFEQEQLLQILKPIYEDDNPNHYFKLIEKQLELDKELNFKFEQQMQELIEFKMHNLNVIKLEQFNHQIILKKVENQIESQKLYQQDEEINSEILYNNQTQLIQNIVKLQDTLKRQQNCAKEQTSFAQNFQTKIKYLESLTTLLNSYSFCNQIQKEVQIQTNETIASTNLKINEYKEKISELEQEVQSLKKETLSLILSNPYQPQFNNSYKFTSYQVVNSKLVSDTQKGFGLAIMQPPLPKDKVTSFILKINKYDQWAGIGICHLQTAQSFGYDISLNYQQKNHNTYLLFGGGFRMSSYQGYTTGINFTYSASSFIHCQYDPINCKLNLLHINDGKTYQLDLGNNSLEMSPCVVLFGAEIERI</sequence>
<feature type="coiled-coil region" evidence="1">
    <location>
        <begin position="481"/>
        <end position="515"/>
    </location>
</feature>
<evidence type="ECO:0000313" key="2">
    <source>
        <dbReference type="EMBL" id="CAD8129480.1"/>
    </source>
</evidence>